<dbReference type="PANTHER" id="PTHR30413:SF8">
    <property type="entry name" value="TRANSPORT PERMEASE PROTEIN"/>
    <property type="match status" value="1"/>
</dbReference>
<dbReference type="GO" id="GO:0015920">
    <property type="term" value="P:lipopolysaccharide transport"/>
    <property type="evidence" value="ECO:0007669"/>
    <property type="project" value="TreeGrafter"/>
</dbReference>
<keyword evidence="3 9" id="KW-0813">Transport</keyword>
<dbReference type="EMBL" id="MAAO01000015">
    <property type="protein sequence ID" value="OUR93625.1"/>
    <property type="molecule type" value="Genomic_DNA"/>
</dbReference>
<evidence type="ECO:0000313" key="12">
    <source>
        <dbReference type="Proteomes" id="UP000196531"/>
    </source>
</evidence>
<protein>
    <recommendedName>
        <fullName evidence="9">Transport permease protein</fullName>
    </recommendedName>
</protein>
<evidence type="ECO:0000256" key="5">
    <source>
        <dbReference type="ARBA" id="ARBA00022519"/>
    </source>
</evidence>
<accession>A0A1Y5F2F9</accession>
<keyword evidence="7 9" id="KW-1133">Transmembrane helix</keyword>
<keyword evidence="6 9" id="KW-0812">Transmembrane</keyword>
<proteinExistence type="inferred from homology"/>
<evidence type="ECO:0000256" key="7">
    <source>
        <dbReference type="ARBA" id="ARBA00022989"/>
    </source>
</evidence>
<evidence type="ECO:0000256" key="8">
    <source>
        <dbReference type="ARBA" id="ARBA00023136"/>
    </source>
</evidence>
<feature type="domain" description="ABC transmembrane type-2" evidence="10">
    <location>
        <begin position="31"/>
        <end position="250"/>
    </location>
</feature>
<keyword evidence="5" id="KW-0997">Cell inner membrane</keyword>
<dbReference type="PANTHER" id="PTHR30413">
    <property type="entry name" value="INNER MEMBRANE TRANSPORT PERMEASE"/>
    <property type="match status" value="1"/>
</dbReference>
<dbReference type="GO" id="GO:0005886">
    <property type="term" value="C:plasma membrane"/>
    <property type="evidence" value="ECO:0007669"/>
    <property type="project" value="UniProtKB-SubCell"/>
</dbReference>
<dbReference type="AlphaFoldDB" id="A0A1Y5F2F9"/>
<comment type="subcellular location">
    <subcellularLocation>
        <location evidence="1">Cell inner membrane</location>
        <topology evidence="1">Multi-pass membrane protein</topology>
    </subcellularLocation>
    <subcellularLocation>
        <location evidence="9">Cell membrane</location>
        <topology evidence="9">Multi-pass membrane protein</topology>
    </subcellularLocation>
</comment>
<evidence type="ECO:0000256" key="4">
    <source>
        <dbReference type="ARBA" id="ARBA00022475"/>
    </source>
</evidence>
<dbReference type="InterPro" id="IPR047817">
    <property type="entry name" value="ABC2_TM_bact-type"/>
</dbReference>
<reference evidence="12" key="1">
    <citation type="journal article" date="2017" name="Proc. Natl. Acad. Sci. U.S.A.">
        <title>Simulation of Deepwater Horizon oil plume reveals substrate specialization within a complex community of hydrocarbon-degraders.</title>
        <authorList>
            <person name="Hu P."/>
            <person name="Dubinsky E.A."/>
            <person name="Probst A.J."/>
            <person name="Wang J."/>
            <person name="Sieber C.M.K."/>
            <person name="Tom L.M."/>
            <person name="Gardinali P."/>
            <person name="Banfield J.F."/>
            <person name="Atlas R.M."/>
            <person name="Andersen G.L."/>
        </authorList>
    </citation>
    <scope>NUCLEOTIDE SEQUENCE [LARGE SCALE GENOMIC DNA]</scope>
</reference>
<comment type="similarity">
    <text evidence="2 9">Belongs to the ABC-2 integral membrane protein family.</text>
</comment>
<feature type="transmembrane region" description="Helical" evidence="9">
    <location>
        <begin position="171"/>
        <end position="190"/>
    </location>
</feature>
<feature type="transmembrane region" description="Helical" evidence="9">
    <location>
        <begin position="137"/>
        <end position="159"/>
    </location>
</feature>
<keyword evidence="8 9" id="KW-0472">Membrane</keyword>
<dbReference type="Proteomes" id="UP000196531">
    <property type="component" value="Unassembled WGS sequence"/>
</dbReference>
<evidence type="ECO:0000259" key="10">
    <source>
        <dbReference type="PROSITE" id="PS51012"/>
    </source>
</evidence>
<dbReference type="PROSITE" id="PS51012">
    <property type="entry name" value="ABC_TM2"/>
    <property type="match status" value="1"/>
</dbReference>
<keyword evidence="4 9" id="KW-1003">Cell membrane</keyword>
<name>A0A1Y5F2F9_9BACT</name>
<evidence type="ECO:0000256" key="3">
    <source>
        <dbReference type="ARBA" id="ARBA00022448"/>
    </source>
</evidence>
<sequence>MANKLEFRQFWQQVMALTSANMRSRYRNTIAGFLWVVLNPLIMYSVQSFVFRKFLKIEVPNYSLFLLCGLLPWIFVVMSIDMITPVLDSSRELLKSFNISPFVLALAQVFDNFINFLFAFFLVLIPTWGMSDLSFTGIFFIPLALIFLVSGVIGMCFLLSVMQIFFKDVRFITSFVINILFFMTPIFYPVEYVPAEYRFLISYNPIFAMIEPFRYCIYDYDFNVLVFKLFKSGVVSVSFVAIAIIFWKRKRNEFFIKL</sequence>
<feature type="transmembrane region" description="Helical" evidence="9">
    <location>
        <begin position="30"/>
        <end position="50"/>
    </location>
</feature>
<comment type="caution">
    <text evidence="11">The sequence shown here is derived from an EMBL/GenBank/DDBJ whole genome shotgun (WGS) entry which is preliminary data.</text>
</comment>
<feature type="transmembrane region" description="Helical" evidence="9">
    <location>
        <begin position="229"/>
        <end position="247"/>
    </location>
</feature>
<feature type="transmembrane region" description="Helical" evidence="9">
    <location>
        <begin position="62"/>
        <end position="87"/>
    </location>
</feature>
<dbReference type="Pfam" id="PF01061">
    <property type="entry name" value="ABC2_membrane"/>
    <property type="match status" value="1"/>
</dbReference>
<dbReference type="GO" id="GO:0140359">
    <property type="term" value="F:ABC-type transporter activity"/>
    <property type="evidence" value="ECO:0007669"/>
    <property type="project" value="InterPro"/>
</dbReference>
<evidence type="ECO:0000313" key="11">
    <source>
        <dbReference type="EMBL" id="OUR93625.1"/>
    </source>
</evidence>
<dbReference type="InterPro" id="IPR013525">
    <property type="entry name" value="ABC2_TM"/>
</dbReference>
<feature type="transmembrane region" description="Helical" evidence="9">
    <location>
        <begin position="99"/>
        <end position="125"/>
    </location>
</feature>
<evidence type="ECO:0000256" key="1">
    <source>
        <dbReference type="ARBA" id="ARBA00004429"/>
    </source>
</evidence>
<evidence type="ECO:0000256" key="6">
    <source>
        <dbReference type="ARBA" id="ARBA00022692"/>
    </source>
</evidence>
<evidence type="ECO:0000256" key="9">
    <source>
        <dbReference type="RuleBase" id="RU361157"/>
    </source>
</evidence>
<evidence type="ECO:0000256" key="2">
    <source>
        <dbReference type="ARBA" id="ARBA00007783"/>
    </source>
</evidence>
<gene>
    <name evidence="11" type="ORF">A9Q84_19340</name>
</gene>
<organism evidence="11 12">
    <name type="scientific">Halobacteriovorax marinus</name>
    <dbReference type="NCBI Taxonomy" id="97084"/>
    <lineage>
        <taxon>Bacteria</taxon>
        <taxon>Pseudomonadati</taxon>
        <taxon>Bdellovibrionota</taxon>
        <taxon>Bacteriovoracia</taxon>
        <taxon>Bacteriovoracales</taxon>
        <taxon>Halobacteriovoraceae</taxon>
        <taxon>Halobacteriovorax</taxon>
    </lineage>
</organism>